<keyword evidence="1" id="KW-1133">Transmembrane helix</keyword>
<dbReference type="InterPro" id="IPR008457">
    <property type="entry name" value="Cu-R_CopD_dom"/>
</dbReference>
<keyword evidence="4" id="KW-1185">Reference proteome</keyword>
<feature type="transmembrane region" description="Helical" evidence="1">
    <location>
        <begin position="88"/>
        <end position="108"/>
    </location>
</feature>
<accession>A0ABU8WK24</accession>
<evidence type="ECO:0000256" key="1">
    <source>
        <dbReference type="SAM" id="Phobius"/>
    </source>
</evidence>
<feature type="transmembrane region" description="Helical" evidence="1">
    <location>
        <begin position="54"/>
        <end position="76"/>
    </location>
</feature>
<dbReference type="Pfam" id="PF05425">
    <property type="entry name" value="CopD"/>
    <property type="match status" value="1"/>
</dbReference>
<protein>
    <submittedName>
        <fullName evidence="3">CopD family protein</fullName>
    </submittedName>
</protein>
<keyword evidence="1" id="KW-0812">Transmembrane</keyword>
<name>A0ABU8WK24_9BURK</name>
<reference evidence="3 4" key="1">
    <citation type="submission" date="2024-03" db="EMBL/GenBank/DDBJ databases">
        <title>Novel species of the genus Variovorax.</title>
        <authorList>
            <person name="Liu Q."/>
            <person name="Xin Y.-H."/>
        </authorList>
    </citation>
    <scope>NUCLEOTIDE SEQUENCE [LARGE SCALE GENOMIC DNA]</scope>
    <source>
        <strain evidence="3 4">KACC 18900</strain>
    </source>
</reference>
<feature type="transmembrane region" description="Helical" evidence="1">
    <location>
        <begin position="128"/>
        <end position="150"/>
    </location>
</feature>
<gene>
    <name evidence="3" type="ORF">WKW82_11200</name>
</gene>
<evidence type="ECO:0000313" key="3">
    <source>
        <dbReference type="EMBL" id="MEJ8847220.1"/>
    </source>
</evidence>
<evidence type="ECO:0000313" key="4">
    <source>
        <dbReference type="Proteomes" id="UP001385892"/>
    </source>
</evidence>
<sequence length="154" mass="16476">MSLMFAVLLFLHLASAAFWVGGMAVMHFAVRPAAVAVLEPPLRLPMLSAALGRFFVGVNVAIVLLLLSGFAMIGLAGGMGALRWHVHAMLGIGLLMMAVYGHIRFGIYPKVRRAIAVKEWPVAARRLHLIRMLVALNLALGVLVFALAVVGRAG</sequence>
<keyword evidence="1" id="KW-0472">Membrane</keyword>
<evidence type="ECO:0000259" key="2">
    <source>
        <dbReference type="Pfam" id="PF05425"/>
    </source>
</evidence>
<comment type="caution">
    <text evidence="3">The sequence shown here is derived from an EMBL/GenBank/DDBJ whole genome shotgun (WGS) entry which is preliminary data.</text>
</comment>
<organism evidence="3 4">
    <name type="scientific">Variovorax rhizosphaerae</name>
    <dbReference type="NCBI Taxonomy" id="1836200"/>
    <lineage>
        <taxon>Bacteria</taxon>
        <taxon>Pseudomonadati</taxon>
        <taxon>Pseudomonadota</taxon>
        <taxon>Betaproteobacteria</taxon>
        <taxon>Burkholderiales</taxon>
        <taxon>Comamonadaceae</taxon>
        <taxon>Variovorax</taxon>
    </lineage>
</organism>
<dbReference type="RefSeq" id="WP_340342363.1">
    <property type="nucleotide sequence ID" value="NZ_JBBKZT010000004.1"/>
</dbReference>
<dbReference type="EMBL" id="JBBKZT010000004">
    <property type="protein sequence ID" value="MEJ8847220.1"/>
    <property type="molecule type" value="Genomic_DNA"/>
</dbReference>
<feature type="domain" description="Copper resistance protein D" evidence="2">
    <location>
        <begin position="49"/>
        <end position="150"/>
    </location>
</feature>
<dbReference type="Proteomes" id="UP001385892">
    <property type="component" value="Unassembled WGS sequence"/>
</dbReference>
<proteinExistence type="predicted"/>